<keyword evidence="3" id="KW-0418">Kinase</keyword>
<dbReference type="OrthoDB" id="2985259at2759"/>
<reference evidence="3 4" key="1">
    <citation type="submission" date="2016-07" db="EMBL/GenBank/DDBJ databases">
        <title>Pervasive Adenine N6-methylation of Active Genes in Fungi.</title>
        <authorList>
            <consortium name="DOE Joint Genome Institute"/>
            <person name="Mondo S.J."/>
            <person name="Dannebaum R.O."/>
            <person name="Kuo R.C."/>
            <person name="Labutti K."/>
            <person name="Haridas S."/>
            <person name="Kuo A."/>
            <person name="Salamov A."/>
            <person name="Ahrendt S.R."/>
            <person name="Lipzen A."/>
            <person name="Sullivan W."/>
            <person name="Andreopoulos W.B."/>
            <person name="Clum A."/>
            <person name="Lindquist E."/>
            <person name="Daum C."/>
            <person name="Ramamoorthy G.K."/>
            <person name="Gryganskyi A."/>
            <person name="Culley D."/>
            <person name="Magnuson J.K."/>
            <person name="James T.Y."/>
            <person name="O'Malley M.A."/>
            <person name="Stajich J.E."/>
            <person name="Spatafora J.W."/>
            <person name="Visel A."/>
            <person name="Grigoriev I.V."/>
        </authorList>
    </citation>
    <scope>NUCLEOTIDE SEQUENCE [LARGE SCALE GENOMIC DNA]</scope>
    <source>
        <strain evidence="3 4">62-1032</strain>
    </source>
</reference>
<keyword evidence="3" id="KW-0808">Transferase</keyword>
<gene>
    <name evidence="3" type="ORF">BCR35DRAFT_334050</name>
</gene>
<evidence type="ECO:0000259" key="2">
    <source>
        <dbReference type="PROSITE" id="PS50011"/>
    </source>
</evidence>
<comment type="caution">
    <text evidence="3">The sequence shown here is derived from an EMBL/GenBank/DDBJ whole genome shotgun (WGS) entry which is preliminary data.</text>
</comment>
<dbReference type="AlphaFoldDB" id="A0A1Y2EMH0"/>
<organism evidence="3 4">
    <name type="scientific">Leucosporidium creatinivorum</name>
    <dbReference type="NCBI Taxonomy" id="106004"/>
    <lineage>
        <taxon>Eukaryota</taxon>
        <taxon>Fungi</taxon>
        <taxon>Dikarya</taxon>
        <taxon>Basidiomycota</taxon>
        <taxon>Pucciniomycotina</taxon>
        <taxon>Microbotryomycetes</taxon>
        <taxon>Leucosporidiales</taxon>
        <taxon>Leucosporidium</taxon>
    </lineage>
</organism>
<dbReference type="Pfam" id="PF07714">
    <property type="entry name" value="PK_Tyr_Ser-Thr"/>
    <property type="match status" value="1"/>
</dbReference>
<dbReference type="SUPFAM" id="SSF56112">
    <property type="entry name" value="Protein kinase-like (PK-like)"/>
    <property type="match status" value="1"/>
</dbReference>
<sequence length="388" mass="45048">MLTLPQTLLEWKLYKESATPFWESLRPFFEEHGYVLWHDEHGFARPRDYPDAIRAKDDYHEWIDYIGPNQSSMPIERKTLFPARTKDRKDVMIRIVARGEQGQEHVKILKHLAETDVEKQHVLPLLELLERDDMVFAVFPFVGSNDLNGWFQDLGEVFDFLRQVFEAFAFLHEHRIAHRDYGAGEVLLNFAGDRWGLDSQMEDPASKPWSWRKSFEVCYWITDFELSVQFDADSEPSSRLVQGIPTAAWGHTDQDYRKELAPESLEEDPYCPFKADVYQVGFCAFEIFCKIQTTEPLRQLLWEMRHPNPHLRPTFAQAVGRLQQVRADLSAEALAEAVEEAYCNPNASHILPENIIDPFEDVRFKESSAEQAEPELRANEASGELSVI</sequence>
<protein>
    <submittedName>
        <fullName evidence="3">Kinase-like domain-containing protein</fullName>
    </submittedName>
</protein>
<dbReference type="InterPro" id="IPR001245">
    <property type="entry name" value="Ser-Thr/Tyr_kinase_cat_dom"/>
</dbReference>
<proteinExistence type="predicted"/>
<dbReference type="PROSITE" id="PS50011">
    <property type="entry name" value="PROTEIN_KINASE_DOM"/>
    <property type="match status" value="1"/>
</dbReference>
<accession>A0A1Y2EMH0</accession>
<dbReference type="Proteomes" id="UP000193467">
    <property type="component" value="Unassembled WGS sequence"/>
</dbReference>
<dbReference type="STRING" id="106004.A0A1Y2EMH0"/>
<dbReference type="EMBL" id="MCGR01000052">
    <property type="protein sequence ID" value="ORY72426.1"/>
    <property type="molecule type" value="Genomic_DNA"/>
</dbReference>
<dbReference type="GO" id="GO:0005524">
    <property type="term" value="F:ATP binding"/>
    <property type="evidence" value="ECO:0007669"/>
    <property type="project" value="InterPro"/>
</dbReference>
<name>A0A1Y2EMH0_9BASI</name>
<dbReference type="PANTHER" id="PTHR44329">
    <property type="entry name" value="SERINE/THREONINE-PROTEIN KINASE TNNI3K-RELATED"/>
    <property type="match status" value="1"/>
</dbReference>
<feature type="domain" description="Protein kinase" evidence="2">
    <location>
        <begin position="60"/>
        <end position="360"/>
    </location>
</feature>
<evidence type="ECO:0000313" key="3">
    <source>
        <dbReference type="EMBL" id="ORY72426.1"/>
    </source>
</evidence>
<evidence type="ECO:0000313" key="4">
    <source>
        <dbReference type="Proteomes" id="UP000193467"/>
    </source>
</evidence>
<dbReference type="GO" id="GO:0004674">
    <property type="term" value="F:protein serine/threonine kinase activity"/>
    <property type="evidence" value="ECO:0007669"/>
    <property type="project" value="TreeGrafter"/>
</dbReference>
<keyword evidence="4" id="KW-1185">Reference proteome</keyword>
<dbReference type="Gene3D" id="1.10.510.10">
    <property type="entry name" value="Transferase(Phosphotransferase) domain 1"/>
    <property type="match status" value="1"/>
</dbReference>
<dbReference type="InterPro" id="IPR051681">
    <property type="entry name" value="Ser/Thr_Kinases-Pseudokinases"/>
</dbReference>
<evidence type="ECO:0000256" key="1">
    <source>
        <dbReference type="SAM" id="MobiDB-lite"/>
    </source>
</evidence>
<dbReference type="SMART" id="SM00220">
    <property type="entry name" value="S_TKc"/>
    <property type="match status" value="1"/>
</dbReference>
<dbReference type="InterPro" id="IPR011009">
    <property type="entry name" value="Kinase-like_dom_sf"/>
</dbReference>
<dbReference type="InterPro" id="IPR000719">
    <property type="entry name" value="Prot_kinase_dom"/>
</dbReference>
<feature type="region of interest" description="Disordered" evidence="1">
    <location>
        <begin position="367"/>
        <end position="388"/>
    </location>
</feature>
<dbReference type="InParanoid" id="A0A1Y2EMH0"/>
<feature type="compositionally biased region" description="Basic and acidic residues" evidence="1">
    <location>
        <begin position="367"/>
        <end position="378"/>
    </location>
</feature>